<keyword evidence="1" id="KW-0418">Kinase</keyword>
<accession>A0ACC5ZVJ9</accession>
<keyword evidence="2" id="KW-1185">Reference proteome</keyword>
<organism evidence="1 2">
    <name type="scientific">Lutimaribacter degradans</name>
    <dbReference type="NCBI Taxonomy" id="2945989"/>
    <lineage>
        <taxon>Bacteria</taxon>
        <taxon>Pseudomonadati</taxon>
        <taxon>Pseudomonadota</taxon>
        <taxon>Alphaproteobacteria</taxon>
        <taxon>Rhodobacterales</taxon>
        <taxon>Roseobacteraceae</taxon>
        <taxon>Lutimaribacter</taxon>
    </lineage>
</organism>
<comment type="caution">
    <text evidence="1">The sequence shown here is derived from an EMBL/GenBank/DDBJ whole genome shotgun (WGS) entry which is preliminary data.</text>
</comment>
<proteinExistence type="predicted"/>
<gene>
    <name evidence="1" type="ORF">M8744_08640</name>
</gene>
<evidence type="ECO:0000313" key="1">
    <source>
        <dbReference type="EMBL" id="MCM2562213.1"/>
    </source>
</evidence>
<protein>
    <submittedName>
        <fullName evidence="1">HAMP domain-containing histidine kinase</fullName>
    </submittedName>
</protein>
<sequence length="453" mass="50015">MSAPSAAAPRGGSWMALYGPLLPLLAICLVPLAFALTRTAAIERDMRIAATENMLWVVSQTQMEMLNLAVTAMSPDQTEDDIAHRYDMVLSRLALLQDGPQRRYLAELGHEVTVGQIERELRRLDPVARGHSDELHDALSGLGLDLQPQLKRIATDVMTAEWTAAAERLDDYRSMQRTVVLAVGSALVAALVISWLLLRNQRRLHRAEMMQVRANVMLERERNTSAWYKDFAALVSHEIRTPLTLIDSAMHRLLRKGETVTAHDVAERHAVIHDAVLRLTRVVETVLMAGRVDEEAVESRLAPENLSALAEKAIADAQRHYPDREIILSSSATGLLAQCDRHLVGHILGNLLSNALKYSPPDTPVELRLFAQGGRVACAVGDRGPGITPAEQDHVFERFYRGRDQMTKPGTGLGLALSRELASLQGGEVTMESWPGRGSLFTLWLPAATRHDA</sequence>
<evidence type="ECO:0000313" key="2">
    <source>
        <dbReference type="Proteomes" id="UP001203036"/>
    </source>
</evidence>
<keyword evidence="1" id="KW-0808">Transferase</keyword>
<reference evidence="1" key="1">
    <citation type="submission" date="2022-06" db="EMBL/GenBank/DDBJ databases">
        <title>Lutimaribacter sp. EGI FJ00013, a novel bacterium isolated from a salt lake sediment enrichment.</title>
        <authorList>
            <person name="Gao L."/>
            <person name="Fang B.-Z."/>
            <person name="Li W.-J."/>
        </authorList>
    </citation>
    <scope>NUCLEOTIDE SEQUENCE</scope>
    <source>
        <strain evidence="1">EGI FJ00013</strain>
    </source>
</reference>
<dbReference type="Proteomes" id="UP001203036">
    <property type="component" value="Unassembled WGS sequence"/>
</dbReference>
<dbReference type="EMBL" id="JAMQGO010000004">
    <property type="protein sequence ID" value="MCM2562213.1"/>
    <property type="molecule type" value="Genomic_DNA"/>
</dbReference>
<name>A0ACC5ZVJ9_9RHOB</name>